<feature type="domain" description="RNase H type-1" evidence="1">
    <location>
        <begin position="11"/>
        <end position="117"/>
    </location>
</feature>
<dbReference type="EMBL" id="ASHM01001108">
    <property type="protein sequence ID" value="PNY06040.1"/>
    <property type="molecule type" value="Genomic_DNA"/>
</dbReference>
<protein>
    <submittedName>
        <fullName evidence="2">Ribonuclease H</fullName>
    </submittedName>
</protein>
<dbReference type="SUPFAM" id="SSF53098">
    <property type="entry name" value="Ribonuclease H-like"/>
    <property type="match status" value="1"/>
</dbReference>
<dbReference type="InterPro" id="IPR012337">
    <property type="entry name" value="RNaseH-like_sf"/>
</dbReference>
<organism evidence="2 3">
    <name type="scientific">Trifolium pratense</name>
    <name type="common">Red clover</name>
    <dbReference type="NCBI Taxonomy" id="57577"/>
    <lineage>
        <taxon>Eukaryota</taxon>
        <taxon>Viridiplantae</taxon>
        <taxon>Streptophyta</taxon>
        <taxon>Embryophyta</taxon>
        <taxon>Tracheophyta</taxon>
        <taxon>Spermatophyta</taxon>
        <taxon>Magnoliopsida</taxon>
        <taxon>eudicotyledons</taxon>
        <taxon>Gunneridae</taxon>
        <taxon>Pentapetalae</taxon>
        <taxon>rosids</taxon>
        <taxon>fabids</taxon>
        <taxon>Fabales</taxon>
        <taxon>Fabaceae</taxon>
        <taxon>Papilionoideae</taxon>
        <taxon>50 kb inversion clade</taxon>
        <taxon>NPAAA clade</taxon>
        <taxon>Hologalegina</taxon>
        <taxon>IRL clade</taxon>
        <taxon>Trifolieae</taxon>
        <taxon>Trifolium</taxon>
    </lineage>
</organism>
<proteinExistence type="predicted"/>
<evidence type="ECO:0000259" key="1">
    <source>
        <dbReference type="Pfam" id="PF13456"/>
    </source>
</evidence>
<comment type="caution">
    <text evidence="2">The sequence shown here is derived from an EMBL/GenBank/DDBJ whole genome shotgun (WGS) entry which is preliminary data.</text>
</comment>
<dbReference type="Gene3D" id="3.30.420.10">
    <property type="entry name" value="Ribonuclease H-like superfamily/Ribonuclease H"/>
    <property type="match status" value="1"/>
</dbReference>
<accession>A0A2K3NSN0</accession>
<dbReference type="CDD" id="cd06222">
    <property type="entry name" value="RNase_H_like"/>
    <property type="match status" value="1"/>
</dbReference>
<dbReference type="InterPro" id="IPR053151">
    <property type="entry name" value="RNase_H-like"/>
</dbReference>
<evidence type="ECO:0000313" key="3">
    <source>
        <dbReference type="Proteomes" id="UP000236291"/>
    </source>
</evidence>
<dbReference type="GO" id="GO:0004523">
    <property type="term" value="F:RNA-DNA hybrid ribonuclease activity"/>
    <property type="evidence" value="ECO:0007669"/>
    <property type="project" value="InterPro"/>
</dbReference>
<reference evidence="2 3" key="2">
    <citation type="journal article" date="2017" name="Front. Plant Sci.">
        <title>Gene Classification and Mining of Molecular Markers Useful in Red Clover (Trifolium pratense) Breeding.</title>
        <authorList>
            <person name="Istvanek J."/>
            <person name="Dluhosova J."/>
            <person name="Dluhos P."/>
            <person name="Patkova L."/>
            <person name="Nedelnik J."/>
            <person name="Repkova J."/>
        </authorList>
    </citation>
    <scope>NUCLEOTIDE SEQUENCE [LARGE SCALE GENOMIC DNA]</scope>
    <source>
        <strain evidence="3">cv. Tatra</strain>
        <tissue evidence="2">Young leaves</tissue>
    </source>
</reference>
<sequence>MHTSRKPLFWGLVLKDNNGTVILSACMREQIAVTPMLAEALVLRWAIQTAISQGIQSVSFACDALGVVNYVNCKCTVAAIDHIIQDCRNLLKSIPFVMVSHVRRELNREAHELASMAMSAGCRTWLGIVPSNLNSFPVSAVSVGQVQANSYY</sequence>
<name>A0A2K3NSN0_TRIPR</name>
<reference evidence="2 3" key="1">
    <citation type="journal article" date="2014" name="Am. J. Bot.">
        <title>Genome assembly and annotation for red clover (Trifolium pratense; Fabaceae).</title>
        <authorList>
            <person name="Istvanek J."/>
            <person name="Jaros M."/>
            <person name="Krenek A."/>
            <person name="Repkova J."/>
        </authorList>
    </citation>
    <scope>NUCLEOTIDE SEQUENCE [LARGE SCALE GENOMIC DNA]</scope>
    <source>
        <strain evidence="3">cv. Tatra</strain>
        <tissue evidence="2">Young leaves</tissue>
    </source>
</reference>
<dbReference type="GO" id="GO:0003676">
    <property type="term" value="F:nucleic acid binding"/>
    <property type="evidence" value="ECO:0007669"/>
    <property type="project" value="InterPro"/>
</dbReference>
<dbReference type="AlphaFoldDB" id="A0A2K3NSN0"/>
<gene>
    <name evidence="2" type="ORF">L195_g002502</name>
</gene>
<evidence type="ECO:0000313" key="2">
    <source>
        <dbReference type="EMBL" id="PNY06040.1"/>
    </source>
</evidence>
<dbReference type="InterPro" id="IPR002156">
    <property type="entry name" value="RNaseH_domain"/>
</dbReference>
<dbReference type="InterPro" id="IPR036397">
    <property type="entry name" value="RNaseH_sf"/>
</dbReference>
<dbReference type="PANTHER" id="PTHR47723">
    <property type="entry name" value="OS05G0353850 PROTEIN"/>
    <property type="match status" value="1"/>
</dbReference>
<dbReference type="Pfam" id="PF13456">
    <property type="entry name" value="RVT_3"/>
    <property type="match status" value="1"/>
</dbReference>
<dbReference type="PANTHER" id="PTHR47723:SF19">
    <property type="entry name" value="POLYNUCLEOTIDYL TRANSFERASE, RIBONUCLEASE H-LIKE SUPERFAMILY PROTEIN"/>
    <property type="match status" value="1"/>
</dbReference>
<dbReference type="Proteomes" id="UP000236291">
    <property type="component" value="Unassembled WGS sequence"/>
</dbReference>
<dbReference type="InterPro" id="IPR044730">
    <property type="entry name" value="RNase_H-like_dom_plant"/>
</dbReference>